<dbReference type="RefSeq" id="WP_285735712.1">
    <property type="nucleotide sequence ID" value="NZ_BSSA01000005.1"/>
</dbReference>
<dbReference type="EMBL" id="BSSA01000005">
    <property type="protein sequence ID" value="GLW69852.1"/>
    <property type="molecule type" value="Genomic_DNA"/>
</dbReference>
<keyword evidence="4" id="KW-1003">Cell membrane</keyword>
<dbReference type="Pfam" id="PF01594">
    <property type="entry name" value="AI-2E_transport"/>
    <property type="match status" value="1"/>
</dbReference>
<dbReference type="PANTHER" id="PTHR21716:SF53">
    <property type="entry name" value="PERMEASE PERM-RELATED"/>
    <property type="match status" value="1"/>
</dbReference>
<feature type="transmembrane region" description="Helical" evidence="8">
    <location>
        <begin position="81"/>
        <end position="103"/>
    </location>
</feature>
<evidence type="ECO:0000256" key="4">
    <source>
        <dbReference type="ARBA" id="ARBA00022475"/>
    </source>
</evidence>
<evidence type="ECO:0000256" key="6">
    <source>
        <dbReference type="ARBA" id="ARBA00022989"/>
    </source>
</evidence>
<feature type="transmembrane region" description="Helical" evidence="8">
    <location>
        <begin position="317"/>
        <end position="350"/>
    </location>
</feature>
<evidence type="ECO:0000256" key="1">
    <source>
        <dbReference type="ARBA" id="ARBA00004651"/>
    </source>
</evidence>
<feature type="transmembrane region" description="Helical" evidence="8">
    <location>
        <begin position="157"/>
        <end position="182"/>
    </location>
</feature>
<proteinExistence type="inferred from homology"/>
<comment type="subcellular location">
    <subcellularLocation>
        <location evidence="1">Cell membrane</location>
        <topology evidence="1">Multi-pass membrane protein</topology>
    </subcellularLocation>
</comment>
<dbReference type="GO" id="GO:0055085">
    <property type="term" value="P:transmembrane transport"/>
    <property type="evidence" value="ECO:0007669"/>
    <property type="project" value="TreeGrafter"/>
</dbReference>
<keyword evidence="7 8" id="KW-0472">Membrane</keyword>
<keyword evidence="6 8" id="KW-1133">Transmembrane helix</keyword>
<reference evidence="9" key="1">
    <citation type="submission" date="2023-02" db="EMBL/GenBank/DDBJ databases">
        <title>Kitasatospora phosalacinea NBRC 14627.</title>
        <authorList>
            <person name="Ichikawa N."/>
            <person name="Sato H."/>
            <person name="Tonouchi N."/>
        </authorList>
    </citation>
    <scope>NUCLEOTIDE SEQUENCE</scope>
    <source>
        <strain evidence="9">NBRC 14627</strain>
    </source>
</reference>
<dbReference type="AlphaFoldDB" id="A0A9W6Q846"/>
<keyword evidence="3" id="KW-0813">Transport</keyword>
<comment type="caution">
    <text evidence="9">The sequence shown here is derived from an EMBL/GenBank/DDBJ whole genome shotgun (WGS) entry which is preliminary data.</text>
</comment>
<evidence type="ECO:0000256" key="2">
    <source>
        <dbReference type="ARBA" id="ARBA00009773"/>
    </source>
</evidence>
<protein>
    <submittedName>
        <fullName evidence="9">AI-2E family transporter</fullName>
    </submittedName>
</protein>
<dbReference type="Proteomes" id="UP001165041">
    <property type="component" value="Unassembled WGS sequence"/>
</dbReference>
<evidence type="ECO:0000256" key="7">
    <source>
        <dbReference type="ARBA" id="ARBA00023136"/>
    </source>
</evidence>
<evidence type="ECO:0000313" key="10">
    <source>
        <dbReference type="Proteomes" id="UP001165041"/>
    </source>
</evidence>
<evidence type="ECO:0000256" key="8">
    <source>
        <dbReference type="SAM" id="Phobius"/>
    </source>
</evidence>
<gene>
    <name evidence="9" type="ORF">Kpho02_21510</name>
</gene>
<organism evidence="9 10">
    <name type="scientific">Kitasatospora phosalacinea</name>
    <dbReference type="NCBI Taxonomy" id="2065"/>
    <lineage>
        <taxon>Bacteria</taxon>
        <taxon>Bacillati</taxon>
        <taxon>Actinomycetota</taxon>
        <taxon>Actinomycetes</taxon>
        <taxon>Kitasatosporales</taxon>
        <taxon>Streptomycetaceae</taxon>
        <taxon>Kitasatospora</taxon>
    </lineage>
</organism>
<evidence type="ECO:0000256" key="5">
    <source>
        <dbReference type="ARBA" id="ARBA00022692"/>
    </source>
</evidence>
<comment type="similarity">
    <text evidence="2">Belongs to the autoinducer-2 exporter (AI-2E) (TC 2.A.86) family.</text>
</comment>
<feature type="transmembrane region" description="Helical" evidence="8">
    <location>
        <begin position="25"/>
        <end position="47"/>
    </location>
</feature>
<feature type="transmembrane region" description="Helical" evidence="8">
    <location>
        <begin position="53"/>
        <end position="74"/>
    </location>
</feature>
<feature type="transmembrane region" description="Helical" evidence="8">
    <location>
        <begin position="283"/>
        <end position="305"/>
    </location>
</feature>
<evidence type="ECO:0000256" key="3">
    <source>
        <dbReference type="ARBA" id="ARBA00022448"/>
    </source>
</evidence>
<name>A0A9W6Q846_9ACTN</name>
<evidence type="ECO:0000313" key="9">
    <source>
        <dbReference type="EMBL" id="GLW69852.1"/>
    </source>
</evidence>
<dbReference type="InterPro" id="IPR002549">
    <property type="entry name" value="AI-2E-like"/>
</dbReference>
<feature type="transmembrane region" description="Helical" evidence="8">
    <location>
        <begin position="224"/>
        <end position="246"/>
    </location>
</feature>
<sequence length="371" mass="37794">MTSATGTDLDDRRPSQLLPVSVRSAAAWSAAVILFITVAAFAVFVVVELRAATIPMVIALLATALLYPVMPWLVHRGVRRGAAAGLTCTILVLAVTGGIALLVNSLVNSAPQIASGLQQAGDRIASWLGPFGDKIQYALKESSGSGSTLVDSLANGVLSGLGLVTQLLTGGVLSLALVFFFLRDGHRFGDAMRELIPGRHSETVIACGQQAFTAMAGFMRGTTLIALIDATFISIGLLVLGVPGAAGLGALVFMGAYIPFVGAFLSGTVAVLVALANGGLGTALWALGVVLAVQAIEGNILQPLIQSRTVELHPATIMIAVVAGSGIAGIIGALLAVPVSAAGLGVVSVLRGTAGSPDLPGSRRKRHRLEP</sequence>
<dbReference type="PANTHER" id="PTHR21716">
    <property type="entry name" value="TRANSMEMBRANE PROTEIN"/>
    <property type="match status" value="1"/>
</dbReference>
<feature type="transmembrane region" description="Helical" evidence="8">
    <location>
        <begin position="252"/>
        <end position="276"/>
    </location>
</feature>
<dbReference type="GO" id="GO:0005886">
    <property type="term" value="C:plasma membrane"/>
    <property type="evidence" value="ECO:0007669"/>
    <property type="project" value="UniProtKB-SubCell"/>
</dbReference>
<accession>A0A9W6Q846</accession>
<keyword evidence="5 8" id="KW-0812">Transmembrane</keyword>